<protein>
    <recommendedName>
        <fullName evidence="4">Tyr recombinase domain-containing protein</fullName>
    </recommendedName>
</protein>
<dbReference type="InterPro" id="IPR011010">
    <property type="entry name" value="DNA_brk_join_enz"/>
</dbReference>
<keyword evidence="2" id="KW-0238">DNA-binding</keyword>
<evidence type="ECO:0000256" key="3">
    <source>
        <dbReference type="ARBA" id="ARBA00023172"/>
    </source>
</evidence>
<dbReference type="SUPFAM" id="SSF56349">
    <property type="entry name" value="DNA breaking-rejoining enzymes"/>
    <property type="match status" value="1"/>
</dbReference>
<gene>
    <name evidence="5" type="ORF">DSCO28_02120</name>
</gene>
<dbReference type="PANTHER" id="PTHR30349">
    <property type="entry name" value="PHAGE INTEGRASE-RELATED"/>
    <property type="match status" value="1"/>
</dbReference>
<dbReference type="Pfam" id="PF00589">
    <property type="entry name" value="Phage_integrase"/>
    <property type="match status" value="1"/>
</dbReference>
<evidence type="ECO:0000313" key="5">
    <source>
        <dbReference type="EMBL" id="BBO79646.1"/>
    </source>
</evidence>
<dbReference type="GO" id="GO:0015074">
    <property type="term" value="P:DNA integration"/>
    <property type="evidence" value="ECO:0007669"/>
    <property type="project" value="InterPro"/>
</dbReference>
<evidence type="ECO:0000256" key="2">
    <source>
        <dbReference type="ARBA" id="ARBA00023125"/>
    </source>
</evidence>
<dbReference type="InterPro" id="IPR013762">
    <property type="entry name" value="Integrase-like_cat_sf"/>
</dbReference>
<feature type="domain" description="Tyr recombinase" evidence="4">
    <location>
        <begin position="219"/>
        <end position="404"/>
    </location>
</feature>
<accession>A0A5K7ZFB2</accession>
<dbReference type="InterPro" id="IPR050090">
    <property type="entry name" value="Tyrosine_recombinase_XerCD"/>
</dbReference>
<dbReference type="EMBL" id="AP021876">
    <property type="protein sequence ID" value="BBO79646.1"/>
    <property type="molecule type" value="Genomic_DNA"/>
</dbReference>
<dbReference type="Gene3D" id="1.10.443.10">
    <property type="entry name" value="Intergrase catalytic core"/>
    <property type="match status" value="1"/>
</dbReference>
<evidence type="ECO:0000313" key="6">
    <source>
        <dbReference type="Proteomes" id="UP000425960"/>
    </source>
</evidence>
<evidence type="ECO:0000256" key="1">
    <source>
        <dbReference type="ARBA" id="ARBA00008857"/>
    </source>
</evidence>
<dbReference type="CDD" id="cd01188">
    <property type="entry name" value="INT_RitA_C_like"/>
    <property type="match status" value="1"/>
</dbReference>
<dbReference type="InterPro" id="IPR002104">
    <property type="entry name" value="Integrase_catalytic"/>
</dbReference>
<dbReference type="RefSeq" id="WP_173178985.1">
    <property type="nucleotide sequence ID" value="NZ_AP021876.1"/>
</dbReference>
<dbReference type="GO" id="GO:0003677">
    <property type="term" value="F:DNA binding"/>
    <property type="evidence" value="ECO:0007669"/>
    <property type="project" value="UniProtKB-KW"/>
</dbReference>
<dbReference type="PROSITE" id="PS51898">
    <property type="entry name" value="TYR_RECOMBINASE"/>
    <property type="match status" value="1"/>
</dbReference>
<dbReference type="KEGG" id="dov:DSCO28_02120"/>
<sequence>MDHNKATANEIIIRVLEDLTKQNYSDYTISRYRHCYNGLRRYMEKLGQEHYKAETGLDYIRQKFGIEIEGLYGKHPPNVRSTIRALQVLWDYNEYGSMVVKIRPGCKEFECPAQFAEEYNAFIDECRLRGYTPMGKASLFSIIRKLLLFLNDAGVSQSSAITIERIHKFITSYSGCSTRYLATIISVLRNYLGFMFSKGYLMKDITPVLPKVKISRGGLLPSSWRKQDVQKLLSAIDRNNPEGKRDYAILLMVTRLGLRASDIRMLKLQNINWNRKEISIVMQKTKQPLTLPLLGDIGWALVDYLKNGRPDTVSECVFIRHKAPYDGFSDHNCLSRMIGRRMSKAGIKMAGKHGLHSLRSTLARVMLENEAPLPVISEALGHQNIQTTSIYLSIDIEGLKKCALDPEEVCL</sequence>
<comment type="similarity">
    <text evidence="1">Belongs to the 'phage' integrase family.</text>
</comment>
<dbReference type="AlphaFoldDB" id="A0A5K7ZFB2"/>
<reference evidence="5 6" key="1">
    <citation type="submission" date="2019-11" db="EMBL/GenBank/DDBJ databases">
        <title>Comparative genomics of hydrocarbon-degrading Desulfosarcina strains.</title>
        <authorList>
            <person name="Watanabe M."/>
            <person name="Kojima H."/>
            <person name="Fukui M."/>
        </authorList>
    </citation>
    <scope>NUCLEOTIDE SEQUENCE [LARGE SCALE GENOMIC DNA]</scope>
    <source>
        <strain evidence="5 6">28bB2T</strain>
    </source>
</reference>
<name>A0A5K7ZFB2_9BACT</name>
<keyword evidence="3" id="KW-0233">DNA recombination</keyword>
<dbReference type="Proteomes" id="UP000425960">
    <property type="component" value="Chromosome"/>
</dbReference>
<proteinExistence type="inferred from homology"/>
<dbReference type="Gene3D" id="1.10.150.130">
    <property type="match status" value="1"/>
</dbReference>
<dbReference type="InterPro" id="IPR010998">
    <property type="entry name" value="Integrase_recombinase_N"/>
</dbReference>
<dbReference type="GO" id="GO:0006310">
    <property type="term" value="P:DNA recombination"/>
    <property type="evidence" value="ECO:0007669"/>
    <property type="project" value="UniProtKB-KW"/>
</dbReference>
<organism evidence="5 6">
    <name type="scientific">Desulfosarcina ovata subsp. sediminis</name>
    <dbReference type="NCBI Taxonomy" id="885957"/>
    <lineage>
        <taxon>Bacteria</taxon>
        <taxon>Pseudomonadati</taxon>
        <taxon>Thermodesulfobacteriota</taxon>
        <taxon>Desulfobacteria</taxon>
        <taxon>Desulfobacterales</taxon>
        <taxon>Desulfosarcinaceae</taxon>
        <taxon>Desulfosarcina</taxon>
    </lineage>
</organism>
<dbReference type="PANTHER" id="PTHR30349:SF41">
    <property type="entry name" value="INTEGRASE_RECOMBINASE PROTEIN MJ0367-RELATED"/>
    <property type="match status" value="1"/>
</dbReference>
<evidence type="ECO:0000259" key="4">
    <source>
        <dbReference type="PROSITE" id="PS51898"/>
    </source>
</evidence>